<dbReference type="AlphaFoldDB" id="A0A7C4D6S7"/>
<dbReference type="NCBIfam" id="NF011481">
    <property type="entry name" value="PRK14890.1"/>
    <property type="match status" value="1"/>
</dbReference>
<evidence type="ECO:0000313" key="3">
    <source>
        <dbReference type="EMBL" id="HGU64972.1"/>
    </source>
</evidence>
<comment type="caution">
    <text evidence="2">The sequence shown here is derived from an EMBL/GenBank/DDBJ whole genome shotgun (WGS) entry which is preliminary data.</text>
</comment>
<dbReference type="PANTHER" id="PTHR40733">
    <property type="entry name" value="ZINC-RIBBON RNA-BINDING PROTEIN INVOLVED IN TRANSLATION-RELATED"/>
    <property type="match status" value="1"/>
</dbReference>
<evidence type="ECO:0000313" key="2">
    <source>
        <dbReference type="EMBL" id="HGM58395.1"/>
    </source>
</evidence>
<sequence>MVCSSCRRLMIPHEHGVVFQCPNCGKVSIKRCKRCRSLSIPYTCPNCGFKGP</sequence>
<gene>
    <name evidence="3" type="ORF">ENT92_01985</name>
    <name evidence="2" type="ORF">ENU14_02265</name>
</gene>
<feature type="domain" description="Small zinc finger protein HVO-2753-like zinc-binding pocket" evidence="1">
    <location>
        <begin position="3"/>
        <end position="48"/>
    </location>
</feature>
<dbReference type="InterPro" id="IPR011668">
    <property type="entry name" value="HVO_2753-like_ZBP"/>
</dbReference>
<dbReference type="EMBL" id="DTBJ01000016">
    <property type="protein sequence ID" value="HGM58395.1"/>
    <property type="molecule type" value="Genomic_DNA"/>
</dbReference>
<dbReference type="EMBL" id="DTAN01000078">
    <property type="protein sequence ID" value="HGU64972.1"/>
    <property type="molecule type" value="Genomic_DNA"/>
</dbReference>
<name>A0A7C4D6S7_STAMA</name>
<organism evidence="2">
    <name type="scientific">Staphylothermus marinus</name>
    <dbReference type="NCBI Taxonomy" id="2280"/>
    <lineage>
        <taxon>Archaea</taxon>
        <taxon>Thermoproteota</taxon>
        <taxon>Thermoprotei</taxon>
        <taxon>Desulfurococcales</taxon>
        <taxon>Desulfurococcaceae</taxon>
        <taxon>Staphylothermus</taxon>
    </lineage>
</organism>
<dbReference type="InterPro" id="IPR044720">
    <property type="entry name" value="HVO_2753-like"/>
</dbReference>
<accession>A0A7C4D6S7</accession>
<evidence type="ECO:0000259" key="1">
    <source>
        <dbReference type="Pfam" id="PF07754"/>
    </source>
</evidence>
<reference evidence="2" key="1">
    <citation type="journal article" date="2020" name="mSystems">
        <title>Genome- and Community-Level Interaction Insights into Carbon Utilization and Element Cycling Functions of Hydrothermarchaeota in Hydrothermal Sediment.</title>
        <authorList>
            <person name="Zhou Z."/>
            <person name="Liu Y."/>
            <person name="Xu W."/>
            <person name="Pan J."/>
            <person name="Luo Z.H."/>
            <person name="Li M."/>
        </authorList>
    </citation>
    <scope>NUCLEOTIDE SEQUENCE [LARGE SCALE GENOMIC DNA]</scope>
    <source>
        <strain evidence="3">SpSt-622</strain>
        <strain evidence="2">SpSt-642</strain>
    </source>
</reference>
<dbReference type="PANTHER" id="PTHR40733:SF1">
    <property type="entry name" value="SMALL ZINC FINGER PROTEIN HVO-2753-LIKE ZINC-BINDING POCKET DOMAIN-CONTAINING PROTEIN"/>
    <property type="match status" value="1"/>
</dbReference>
<proteinExistence type="predicted"/>
<protein>
    <submittedName>
        <fullName evidence="2">DUF1610 domain-containing protein</fullName>
    </submittedName>
</protein>
<dbReference type="Pfam" id="PF07754">
    <property type="entry name" value="HVO_2753_ZBP"/>
    <property type="match status" value="1"/>
</dbReference>